<dbReference type="GO" id="GO:0046872">
    <property type="term" value="F:metal ion binding"/>
    <property type="evidence" value="ECO:0007669"/>
    <property type="project" value="UniProtKB-KW"/>
</dbReference>
<accession>A0A917E2N6</accession>
<dbReference type="PANTHER" id="PTHR30037">
    <property type="entry name" value="DNA-3-METHYLADENINE GLYCOSYLASE 1"/>
    <property type="match status" value="1"/>
</dbReference>
<dbReference type="InterPro" id="IPR011257">
    <property type="entry name" value="DNA_glycosylase"/>
</dbReference>
<comment type="caution">
    <text evidence="2">The sequence shown here is derived from an EMBL/GenBank/DDBJ whole genome shotgun (WGS) entry which is preliminary data.</text>
</comment>
<dbReference type="Proteomes" id="UP000644699">
    <property type="component" value="Unassembled WGS sequence"/>
</dbReference>
<keyword evidence="1" id="KW-0479">Metal-binding</keyword>
<evidence type="ECO:0000313" key="3">
    <source>
        <dbReference type="Proteomes" id="UP000644699"/>
    </source>
</evidence>
<dbReference type="RefSeq" id="WP_188907644.1">
    <property type="nucleotide sequence ID" value="NZ_BMIQ01000002.1"/>
</dbReference>
<organism evidence="2 3">
    <name type="scientific">Aureimonas endophytica</name>
    <dbReference type="NCBI Taxonomy" id="2027858"/>
    <lineage>
        <taxon>Bacteria</taxon>
        <taxon>Pseudomonadati</taxon>
        <taxon>Pseudomonadota</taxon>
        <taxon>Alphaproteobacteria</taxon>
        <taxon>Hyphomicrobiales</taxon>
        <taxon>Aurantimonadaceae</taxon>
        <taxon>Aureimonas</taxon>
    </lineage>
</organism>
<dbReference type="EMBL" id="BMIQ01000002">
    <property type="protein sequence ID" value="GGD97568.1"/>
    <property type="molecule type" value="Genomic_DNA"/>
</dbReference>
<dbReference type="PANTHER" id="PTHR30037:SF4">
    <property type="entry name" value="DNA-3-METHYLADENINE GLYCOSYLASE I"/>
    <property type="match status" value="1"/>
</dbReference>
<feature type="binding site" evidence="1">
    <location>
        <position position="21"/>
    </location>
    <ligand>
        <name>Zn(2+)</name>
        <dbReference type="ChEBI" id="CHEBI:29105"/>
    </ligand>
</feature>
<dbReference type="Pfam" id="PF03352">
    <property type="entry name" value="Adenine_glyco"/>
    <property type="match status" value="1"/>
</dbReference>
<dbReference type="GO" id="GO:0008725">
    <property type="term" value="F:DNA-3-methyladenine glycosylase activity"/>
    <property type="evidence" value="ECO:0007669"/>
    <property type="project" value="InterPro"/>
</dbReference>
<gene>
    <name evidence="2" type="ORF">GCM10011390_15420</name>
</gene>
<feature type="binding site" evidence="1">
    <location>
        <position position="8"/>
    </location>
    <ligand>
        <name>Zn(2+)</name>
        <dbReference type="ChEBI" id="CHEBI:29105"/>
    </ligand>
</feature>
<keyword evidence="3" id="KW-1185">Reference proteome</keyword>
<feature type="binding site" evidence="1">
    <location>
        <position position="181"/>
    </location>
    <ligand>
        <name>Zn(2+)</name>
        <dbReference type="ChEBI" id="CHEBI:29105"/>
    </ligand>
</feature>
<reference evidence="2" key="1">
    <citation type="journal article" date="2014" name="Int. J. Syst. Evol. Microbiol.">
        <title>Complete genome sequence of Corynebacterium casei LMG S-19264T (=DSM 44701T), isolated from a smear-ripened cheese.</title>
        <authorList>
            <consortium name="US DOE Joint Genome Institute (JGI-PGF)"/>
            <person name="Walter F."/>
            <person name="Albersmeier A."/>
            <person name="Kalinowski J."/>
            <person name="Ruckert C."/>
        </authorList>
    </citation>
    <scope>NUCLEOTIDE SEQUENCE</scope>
    <source>
        <strain evidence="2">CGMCC 1.15367</strain>
    </source>
</reference>
<dbReference type="SUPFAM" id="SSF48150">
    <property type="entry name" value="DNA-glycosylase"/>
    <property type="match status" value="1"/>
</dbReference>
<dbReference type="InterPro" id="IPR005019">
    <property type="entry name" value="Adenine_glyco"/>
</dbReference>
<reference evidence="2" key="2">
    <citation type="submission" date="2020-09" db="EMBL/GenBank/DDBJ databases">
        <authorList>
            <person name="Sun Q."/>
            <person name="Zhou Y."/>
        </authorList>
    </citation>
    <scope>NUCLEOTIDE SEQUENCE</scope>
    <source>
        <strain evidence="2">CGMCC 1.15367</strain>
    </source>
</reference>
<dbReference type="AlphaFoldDB" id="A0A917E2N6"/>
<keyword evidence="1" id="KW-0862">Zinc</keyword>
<dbReference type="InterPro" id="IPR052891">
    <property type="entry name" value="DNA-3mA_glycosylase"/>
</dbReference>
<evidence type="ECO:0000256" key="1">
    <source>
        <dbReference type="PIRSR" id="PIRSR605019-1"/>
    </source>
</evidence>
<protein>
    <submittedName>
        <fullName evidence="2">DNA-3-methyladenine glycosylase I</fullName>
    </submittedName>
</protein>
<dbReference type="GO" id="GO:0006284">
    <property type="term" value="P:base-excision repair"/>
    <property type="evidence" value="ECO:0007669"/>
    <property type="project" value="InterPro"/>
</dbReference>
<name>A0A917E2N6_9HYPH</name>
<evidence type="ECO:0000313" key="2">
    <source>
        <dbReference type="EMBL" id="GGD97568.1"/>
    </source>
</evidence>
<feature type="binding site" evidence="1">
    <location>
        <position position="185"/>
    </location>
    <ligand>
        <name>Zn(2+)</name>
        <dbReference type="ChEBI" id="CHEBI:29105"/>
    </ligand>
</feature>
<sequence length="202" mass="22271">MTEAPARCGWANGEPAYLAYHDREWGRPEGNETKLLEKLCLEGFQSGLSWATILRKREGFREAFAGFEAERMAGFGEAEVERLLGNPGIVRHRAKILAAIGNARALRAMHEKGESLAALAWSFEPPPEERPAAMTADWLRANPISPRSAALSKALKAKGFAFVGPTTCYAFMQSEGIVNDHLDTCFCRAGCEAEREAFIRPK</sequence>
<proteinExistence type="predicted"/>
<dbReference type="Gene3D" id="1.10.340.30">
    <property type="entry name" value="Hypothetical protein, domain 2"/>
    <property type="match status" value="1"/>
</dbReference>